<evidence type="ECO:0000313" key="2">
    <source>
        <dbReference type="EMBL" id="SOQ54262.1"/>
    </source>
</evidence>
<name>A0A2H1WMV1_SPOFR</name>
<accession>A0A2H1WMV1</accession>
<gene>
    <name evidence="2" type="ORF">SFRICE_000542</name>
</gene>
<evidence type="ECO:0000256" key="1">
    <source>
        <dbReference type="SAM" id="Coils"/>
    </source>
</evidence>
<organism evidence="2">
    <name type="scientific">Spodoptera frugiperda</name>
    <name type="common">Fall armyworm</name>
    <dbReference type="NCBI Taxonomy" id="7108"/>
    <lineage>
        <taxon>Eukaryota</taxon>
        <taxon>Metazoa</taxon>
        <taxon>Ecdysozoa</taxon>
        <taxon>Arthropoda</taxon>
        <taxon>Hexapoda</taxon>
        <taxon>Insecta</taxon>
        <taxon>Pterygota</taxon>
        <taxon>Neoptera</taxon>
        <taxon>Endopterygota</taxon>
        <taxon>Lepidoptera</taxon>
        <taxon>Glossata</taxon>
        <taxon>Ditrysia</taxon>
        <taxon>Noctuoidea</taxon>
        <taxon>Noctuidae</taxon>
        <taxon>Amphipyrinae</taxon>
        <taxon>Spodoptera</taxon>
    </lineage>
</organism>
<keyword evidence="1" id="KW-0175">Coiled coil</keyword>
<proteinExistence type="predicted"/>
<feature type="coiled-coil region" evidence="1">
    <location>
        <begin position="217"/>
        <end position="244"/>
    </location>
</feature>
<sequence>MATVEEFETLDDEVRELIQNYKHKRATAYEPCTLNNIKECLIGLSEEFGLLNINYIFNPHLDVNNNTIRCEAVVNLINAVWTLLQTYKNVSGKAANLEEQNHILDHNNKQLNGLVGRLKDKISLEKNESKACVASAQRISDQSDTMLHKLTDMRAKLLQVTKQKEANERQLHNEITRLKLQNEKLTDRLRNKDVHSHPNNASHAACKTLKSEQEDYTKHLKKVISKLENNNQMLLQEVLKLKEELLFRGMDQFTLDLDNGKNK</sequence>
<reference evidence="2" key="1">
    <citation type="submission" date="2016-07" db="EMBL/GenBank/DDBJ databases">
        <authorList>
            <person name="Bretaudeau A."/>
        </authorList>
    </citation>
    <scope>NUCLEOTIDE SEQUENCE</scope>
    <source>
        <strain evidence="2">Rice</strain>
        <tissue evidence="2">Whole body</tissue>
    </source>
</reference>
<dbReference type="EMBL" id="ODYU01009673">
    <property type="protein sequence ID" value="SOQ54262.1"/>
    <property type="molecule type" value="Genomic_DNA"/>
</dbReference>
<protein>
    <submittedName>
        <fullName evidence="2">SFRICE_000542</fullName>
    </submittedName>
</protein>
<dbReference type="AlphaFoldDB" id="A0A2H1WMV1"/>
<dbReference type="OrthoDB" id="312015at2759"/>